<reference evidence="4" key="1">
    <citation type="submission" date="2022-08" db="EMBL/GenBank/DDBJ databases">
        <title>Novel sulfate-reducing endosymbionts in the free-living metamonad Anaeramoeba.</title>
        <authorList>
            <person name="Jerlstrom-Hultqvist J."/>
            <person name="Cepicka I."/>
            <person name="Gallot-Lavallee L."/>
            <person name="Salas-Leiva D."/>
            <person name="Curtis B.A."/>
            <person name="Zahonova K."/>
            <person name="Pipaliya S."/>
            <person name="Dacks J."/>
            <person name="Roger A.J."/>
        </authorList>
    </citation>
    <scope>NUCLEOTIDE SEQUENCE</scope>
    <source>
        <strain evidence="4">Schooner1</strain>
    </source>
</reference>
<keyword evidence="1" id="KW-0479">Metal-binding</keyword>
<dbReference type="PROSITE" id="PS50119">
    <property type="entry name" value="ZF_BBOX"/>
    <property type="match status" value="1"/>
</dbReference>
<dbReference type="Gene3D" id="3.30.160.60">
    <property type="entry name" value="Classic Zinc Finger"/>
    <property type="match status" value="1"/>
</dbReference>
<dbReference type="InterPro" id="IPR043136">
    <property type="entry name" value="B30.2/SPRY_sf"/>
</dbReference>
<dbReference type="InterPro" id="IPR047153">
    <property type="entry name" value="TRIM45/56/19-like"/>
</dbReference>
<protein>
    <recommendedName>
        <fullName evidence="3">B box-type domain-containing protein</fullName>
    </recommendedName>
</protein>
<dbReference type="SUPFAM" id="SSF57845">
    <property type="entry name" value="B-box zinc-binding domain"/>
    <property type="match status" value="1"/>
</dbReference>
<gene>
    <name evidence="4" type="ORF">M0813_16035</name>
</gene>
<dbReference type="Proteomes" id="UP001150062">
    <property type="component" value="Unassembled WGS sequence"/>
</dbReference>
<dbReference type="CDD" id="cd19757">
    <property type="entry name" value="Bbox1"/>
    <property type="match status" value="1"/>
</dbReference>
<feature type="coiled-coil region" evidence="2">
    <location>
        <begin position="144"/>
        <end position="190"/>
    </location>
</feature>
<sequence>MENEIELNYFCDECEKASKVYCKQCQCGFCQEHDEFRHSKAMVGHERYTIQEKTDFHILLCSKHPTIINSFFCKNCNHSVCKKCQRTDHFHHDCVPLEKALEEVIESQRITHTRYQKQIENFQTFQKQTDLTILQSEKNLGIEKEEINKKFQILMDAIENQRKQTLSQLVNKYQVKIEKLKDNKALFQDSYQKLNRYVEGFRLVNQSKENFQNVDYLFLHTALELKSFSQEIVPIDLPPTPNPSSVNIPKFDINEQLESIKKLNVNSGFDINKTTVYIPNSTVLGSPITIKCQVRNHEDEIILTNLDLDFDVWVFLEDNSKSYKVKMDHNENGYYAGSVLPECVGSYEVYVKINEKFLTQDESPSGGFVIKGGYDIKNCTIEYEKLVFPNSNSYVFFKLLDSNDEKVIVASSPKLTLELTNISNLKETFRLKKVKNKDAVYGCLLKLSKEGTYSFTVTIDGQLMQEEPFIFAVGHNTTQLTEGKNIHSSVSDLFKIGSSKDVKACFQLLNNQMTAINLKNTGSTPRYLFSKAILKSPQKYRFIFRVEKRASSMCFGIGKFTGNYTESINECYLWDCGNACKIRFGLEEKYGTVVHIGQTVIVQINLKKRYIKFGKEKKLFDVAFSDIPQRCILIVAMFSKKDQITVI</sequence>
<dbReference type="InterPro" id="IPR000315">
    <property type="entry name" value="Znf_B-box"/>
</dbReference>
<keyword evidence="1" id="KW-0862">Zinc</keyword>
<organism evidence="4 5">
    <name type="scientific">Anaeramoeba flamelloides</name>
    <dbReference type="NCBI Taxonomy" id="1746091"/>
    <lineage>
        <taxon>Eukaryota</taxon>
        <taxon>Metamonada</taxon>
        <taxon>Anaeramoebidae</taxon>
        <taxon>Anaeramoeba</taxon>
    </lineage>
</organism>
<comment type="caution">
    <text evidence="4">The sequence shown here is derived from an EMBL/GenBank/DDBJ whole genome shotgun (WGS) entry which is preliminary data.</text>
</comment>
<dbReference type="Gene3D" id="2.60.120.920">
    <property type="match status" value="1"/>
</dbReference>
<name>A0ABQ8Z0Y3_9EUKA</name>
<evidence type="ECO:0000313" key="4">
    <source>
        <dbReference type="EMBL" id="KAJ6250548.1"/>
    </source>
</evidence>
<keyword evidence="2" id="KW-0175">Coiled coil</keyword>
<accession>A0ABQ8Z0Y3</accession>
<feature type="domain" description="B box-type" evidence="3">
    <location>
        <begin position="56"/>
        <end position="97"/>
    </location>
</feature>
<keyword evidence="5" id="KW-1185">Reference proteome</keyword>
<evidence type="ECO:0000259" key="3">
    <source>
        <dbReference type="PROSITE" id="PS50119"/>
    </source>
</evidence>
<evidence type="ECO:0000256" key="1">
    <source>
        <dbReference type="PROSITE-ProRule" id="PRU00024"/>
    </source>
</evidence>
<evidence type="ECO:0000313" key="5">
    <source>
        <dbReference type="Proteomes" id="UP001150062"/>
    </source>
</evidence>
<dbReference type="PANTHER" id="PTHR25462:SF296">
    <property type="entry name" value="MEIOTIC P26, ISOFORM F"/>
    <property type="match status" value="1"/>
</dbReference>
<keyword evidence="1" id="KW-0863">Zinc-finger</keyword>
<proteinExistence type="predicted"/>
<evidence type="ECO:0000256" key="2">
    <source>
        <dbReference type="SAM" id="Coils"/>
    </source>
</evidence>
<dbReference type="EMBL" id="JAOAOG010000075">
    <property type="protein sequence ID" value="KAJ6250548.1"/>
    <property type="molecule type" value="Genomic_DNA"/>
</dbReference>
<dbReference type="PANTHER" id="PTHR25462">
    <property type="entry name" value="BONUS, ISOFORM C-RELATED"/>
    <property type="match status" value="1"/>
</dbReference>